<keyword evidence="2" id="KW-1185">Reference proteome</keyword>
<dbReference type="Proteomes" id="UP001501411">
    <property type="component" value="Unassembled WGS sequence"/>
</dbReference>
<evidence type="ECO:0000313" key="1">
    <source>
        <dbReference type="EMBL" id="GAA4808771.1"/>
    </source>
</evidence>
<sequence>MLRKGVSEEETIKRMNGPNKAFPDALVMNYEGLIPNLILPDSDDCHVLAAAIKADANLTSLPEAINLSLRYSPVYSPFLSVTHPL</sequence>
<accession>A0ABP9CDD6</accession>
<gene>
    <name evidence="1" type="ORF">GCM10023231_42550</name>
</gene>
<name>A0ABP9CDD6_9SPHI</name>
<proteinExistence type="predicted"/>
<organism evidence="1 2">
    <name type="scientific">Olivibacter ginsenosidimutans</name>
    <dbReference type="NCBI Taxonomy" id="1176537"/>
    <lineage>
        <taxon>Bacteria</taxon>
        <taxon>Pseudomonadati</taxon>
        <taxon>Bacteroidota</taxon>
        <taxon>Sphingobacteriia</taxon>
        <taxon>Sphingobacteriales</taxon>
        <taxon>Sphingobacteriaceae</taxon>
        <taxon>Olivibacter</taxon>
    </lineage>
</organism>
<comment type="caution">
    <text evidence="1">The sequence shown here is derived from an EMBL/GenBank/DDBJ whole genome shotgun (WGS) entry which is preliminary data.</text>
</comment>
<dbReference type="EMBL" id="BAABIQ010000044">
    <property type="protein sequence ID" value="GAA4808771.1"/>
    <property type="molecule type" value="Genomic_DNA"/>
</dbReference>
<protein>
    <submittedName>
        <fullName evidence="1">Uncharacterized protein</fullName>
    </submittedName>
</protein>
<reference evidence="2" key="1">
    <citation type="journal article" date="2019" name="Int. J. Syst. Evol. Microbiol.">
        <title>The Global Catalogue of Microorganisms (GCM) 10K type strain sequencing project: providing services to taxonomists for standard genome sequencing and annotation.</title>
        <authorList>
            <consortium name="The Broad Institute Genomics Platform"/>
            <consortium name="The Broad Institute Genome Sequencing Center for Infectious Disease"/>
            <person name="Wu L."/>
            <person name="Ma J."/>
        </authorList>
    </citation>
    <scope>NUCLEOTIDE SEQUENCE [LARGE SCALE GENOMIC DNA]</scope>
    <source>
        <strain evidence="2">JCM 18200</strain>
    </source>
</reference>
<evidence type="ECO:0000313" key="2">
    <source>
        <dbReference type="Proteomes" id="UP001501411"/>
    </source>
</evidence>